<dbReference type="EMBL" id="UINC01102004">
    <property type="protein sequence ID" value="SVC63286.1"/>
    <property type="molecule type" value="Genomic_DNA"/>
</dbReference>
<dbReference type="SUPFAM" id="SSF55729">
    <property type="entry name" value="Acyl-CoA N-acyltransferases (Nat)"/>
    <property type="match status" value="1"/>
</dbReference>
<accession>A0A382NQB6</accession>
<reference evidence="1" key="1">
    <citation type="submission" date="2018-05" db="EMBL/GenBank/DDBJ databases">
        <authorList>
            <person name="Lanie J.A."/>
            <person name="Ng W.-L."/>
            <person name="Kazmierczak K.M."/>
            <person name="Andrzejewski T.M."/>
            <person name="Davidsen T.M."/>
            <person name="Wayne K.J."/>
            <person name="Tettelin H."/>
            <person name="Glass J.I."/>
            <person name="Rusch D."/>
            <person name="Podicherti R."/>
            <person name="Tsui H.-C.T."/>
            <person name="Winkler M.E."/>
        </authorList>
    </citation>
    <scope>NUCLEOTIDE SEQUENCE</scope>
</reference>
<sequence>MKIELRRLESKHIFQLRSILTKETALLSYLEWPFTKKVAESFISNYNTWGIWINGGILAGAVEVKENLETAYFVNEKYRNIGIATQAVLLCKE</sequence>
<gene>
    <name evidence="1" type="ORF">METZ01_LOCUS316140</name>
</gene>
<evidence type="ECO:0000313" key="1">
    <source>
        <dbReference type="EMBL" id="SVC63286.1"/>
    </source>
</evidence>
<dbReference type="Gene3D" id="3.40.630.30">
    <property type="match status" value="1"/>
</dbReference>
<dbReference type="AlphaFoldDB" id="A0A382NQB6"/>
<dbReference type="InterPro" id="IPR016181">
    <property type="entry name" value="Acyl_CoA_acyltransferase"/>
</dbReference>
<organism evidence="1">
    <name type="scientific">marine metagenome</name>
    <dbReference type="NCBI Taxonomy" id="408172"/>
    <lineage>
        <taxon>unclassified sequences</taxon>
        <taxon>metagenomes</taxon>
        <taxon>ecological metagenomes</taxon>
    </lineage>
</organism>
<protein>
    <recommendedName>
        <fullName evidence="2">N-acetyltransferase domain-containing protein</fullName>
    </recommendedName>
</protein>
<name>A0A382NQB6_9ZZZZ</name>
<feature type="non-terminal residue" evidence="1">
    <location>
        <position position="93"/>
    </location>
</feature>
<evidence type="ECO:0008006" key="2">
    <source>
        <dbReference type="Google" id="ProtNLM"/>
    </source>
</evidence>
<proteinExistence type="predicted"/>